<evidence type="ECO:0000313" key="1">
    <source>
        <dbReference type="EMBL" id="JAH35879.1"/>
    </source>
</evidence>
<accession>A0A0E9S399</accession>
<protein>
    <submittedName>
        <fullName evidence="1">Uncharacterized protein</fullName>
    </submittedName>
</protein>
<proteinExistence type="predicted"/>
<name>A0A0E9S399_ANGAN</name>
<sequence>MCLLQIKVKSRVVYGSALVSAALWVDCRTTPGPPLGPSFFL</sequence>
<dbReference type="EMBL" id="GBXM01072698">
    <property type="protein sequence ID" value="JAH35879.1"/>
    <property type="molecule type" value="Transcribed_RNA"/>
</dbReference>
<organism evidence="1">
    <name type="scientific">Anguilla anguilla</name>
    <name type="common">European freshwater eel</name>
    <name type="synonym">Muraena anguilla</name>
    <dbReference type="NCBI Taxonomy" id="7936"/>
    <lineage>
        <taxon>Eukaryota</taxon>
        <taxon>Metazoa</taxon>
        <taxon>Chordata</taxon>
        <taxon>Craniata</taxon>
        <taxon>Vertebrata</taxon>
        <taxon>Euteleostomi</taxon>
        <taxon>Actinopterygii</taxon>
        <taxon>Neopterygii</taxon>
        <taxon>Teleostei</taxon>
        <taxon>Anguilliformes</taxon>
        <taxon>Anguillidae</taxon>
        <taxon>Anguilla</taxon>
    </lineage>
</organism>
<dbReference type="AlphaFoldDB" id="A0A0E9S399"/>
<reference evidence="1" key="1">
    <citation type="submission" date="2014-11" db="EMBL/GenBank/DDBJ databases">
        <authorList>
            <person name="Amaro Gonzalez C."/>
        </authorList>
    </citation>
    <scope>NUCLEOTIDE SEQUENCE</scope>
</reference>
<reference evidence="1" key="2">
    <citation type="journal article" date="2015" name="Fish Shellfish Immunol.">
        <title>Early steps in the European eel (Anguilla anguilla)-Vibrio vulnificus interaction in the gills: Role of the RtxA13 toxin.</title>
        <authorList>
            <person name="Callol A."/>
            <person name="Pajuelo D."/>
            <person name="Ebbesson L."/>
            <person name="Teles M."/>
            <person name="MacKenzie S."/>
            <person name="Amaro C."/>
        </authorList>
    </citation>
    <scope>NUCLEOTIDE SEQUENCE</scope>
</reference>